<reference evidence="3" key="1">
    <citation type="journal article" date="2017" name="Genome Biol. Evol.">
        <title>The complete genome sequence of the phytopathogenic fungus Sclerotinia sclerotiorum reveals insights into the genome architecture of broad host range pathogens.</title>
        <authorList>
            <person name="Derbyshire M."/>
            <person name="Denton-Giles M."/>
            <person name="Hegedus D."/>
            <person name="Seifbarghy S."/>
            <person name="Rollins J."/>
            <person name="van Kan J."/>
            <person name="Seidl M.F."/>
            <person name="Faino L."/>
            <person name="Mbengue M."/>
            <person name="Navaud O."/>
            <person name="Raffaele S."/>
            <person name="Hammond-Kosack K."/>
            <person name="Heard S."/>
            <person name="Oliver R."/>
        </authorList>
    </citation>
    <scope>NUCLEOTIDE SEQUENCE [LARGE SCALE GENOMIC DNA]</scope>
    <source>
        <strain evidence="3">ATCC 18683 / 1980 / Ss-1</strain>
    </source>
</reference>
<dbReference type="EMBL" id="CP017814">
    <property type="protein sequence ID" value="APA05861.1"/>
    <property type="molecule type" value="Genomic_DNA"/>
</dbReference>
<gene>
    <name evidence="2" type="ORF">sscle_01g006310</name>
</gene>
<sequence>MSRYLTRSSYTFQLAEPFPVSPLTDPIAAENIRNTLLALYTFAIDGCNWAALSRVFAPNARANYSAAIGILYGPEEIANYISTTLASFVRTQQRYGTQYITIYSPSSAISVTYF</sequence>
<dbReference type="KEGG" id="ssl:SS1G_01755"/>
<dbReference type="Pfam" id="PF13577">
    <property type="entry name" value="SnoaL_4"/>
    <property type="match status" value="1"/>
</dbReference>
<dbReference type="RefSeq" id="XP_001597561.1">
    <property type="nucleotide sequence ID" value="XM_001597511.1"/>
</dbReference>
<dbReference type="Proteomes" id="UP000177798">
    <property type="component" value="Chromosome 1"/>
</dbReference>
<organism evidence="2 3">
    <name type="scientific">Sclerotinia sclerotiorum (strain ATCC 18683 / 1980 / Ss-1)</name>
    <name type="common">White mold</name>
    <name type="synonym">Whetzelinia sclerotiorum</name>
    <dbReference type="NCBI Taxonomy" id="665079"/>
    <lineage>
        <taxon>Eukaryota</taxon>
        <taxon>Fungi</taxon>
        <taxon>Dikarya</taxon>
        <taxon>Ascomycota</taxon>
        <taxon>Pezizomycotina</taxon>
        <taxon>Leotiomycetes</taxon>
        <taxon>Helotiales</taxon>
        <taxon>Sclerotiniaceae</taxon>
        <taxon>Sclerotinia</taxon>
    </lineage>
</organism>
<evidence type="ECO:0000259" key="1">
    <source>
        <dbReference type="Pfam" id="PF13577"/>
    </source>
</evidence>
<evidence type="ECO:0000313" key="3">
    <source>
        <dbReference type="Proteomes" id="UP000177798"/>
    </source>
</evidence>
<proteinExistence type="predicted"/>
<name>A0A1D9PT12_SCLS1</name>
<feature type="domain" description="SnoaL-like" evidence="1">
    <location>
        <begin position="36"/>
        <end position="113"/>
    </location>
</feature>
<dbReference type="SUPFAM" id="SSF54427">
    <property type="entry name" value="NTF2-like"/>
    <property type="match status" value="1"/>
</dbReference>
<accession>A0A1D9PT12</accession>
<dbReference type="VEuPathDB" id="FungiDB:sscle_01g006310"/>
<dbReference type="InterPro" id="IPR037401">
    <property type="entry name" value="SnoaL-like"/>
</dbReference>
<evidence type="ECO:0000313" key="2">
    <source>
        <dbReference type="EMBL" id="APA05861.1"/>
    </source>
</evidence>
<protein>
    <recommendedName>
        <fullName evidence="1">SnoaL-like domain-containing protein</fullName>
    </recommendedName>
</protein>
<dbReference type="OrthoDB" id="2148716at2759"/>
<dbReference type="Gene3D" id="3.10.450.50">
    <property type="match status" value="1"/>
</dbReference>
<dbReference type="InterPro" id="IPR032710">
    <property type="entry name" value="NTF2-like_dom_sf"/>
</dbReference>
<dbReference type="AlphaFoldDB" id="A0A1D9PT12"/>